<keyword evidence="3" id="KW-1185">Reference proteome</keyword>
<proteinExistence type="predicted"/>
<dbReference type="Proteomes" id="UP001172155">
    <property type="component" value="Unassembled WGS sequence"/>
</dbReference>
<reference evidence="2" key="1">
    <citation type="submission" date="2023-06" db="EMBL/GenBank/DDBJ databases">
        <title>Genome-scale phylogeny and comparative genomics of the fungal order Sordariales.</title>
        <authorList>
            <consortium name="Lawrence Berkeley National Laboratory"/>
            <person name="Hensen N."/>
            <person name="Bonometti L."/>
            <person name="Westerberg I."/>
            <person name="Brannstrom I.O."/>
            <person name="Guillou S."/>
            <person name="Cros-Aarteil S."/>
            <person name="Calhoun S."/>
            <person name="Haridas S."/>
            <person name="Kuo A."/>
            <person name="Mondo S."/>
            <person name="Pangilinan J."/>
            <person name="Riley R."/>
            <person name="LaButti K."/>
            <person name="Andreopoulos B."/>
            <person name="Lipzen A."/>
            <person name="Chen C."/>
            <person name="Yanf M."/>
            <person name="Daum C."/>
            <person name="Ng V."/>
            <person name="Clum A."/>
            <person name="Steindorff A."/>
            <person name="Ohm R."/>
            <person name="Martin F."/>
            <person name="Silar P."/>
            <person name="Natvig D."/>
            <person name="Lalanne C."/>
            <person name="Gautier V."/>
            <person name="Ament-velasquez S.L."/>
            <person name="Kruys A."/>
            <person name="Hutchinson M.I."/>
            <person name="Powell A.J."/>
            <person name="Barry K."/>
            <person name="Miller A.N."/>
            <person name="Grigoriev I.V."/>
            <person name="Debuchy R."/>
            <person name="Gladieux P."/>
            <person name="Thoren M.H."/>
            <person name="Johannesson H."/>
        </authorList>
    </citation>
    <scope>NUCLEOTIDE SEQUENCE</scope>
    <source>
        <strain evidence="2">SMH3187-1</strain>
    </source>
</reference>
<comment type="caution">
    <text evidence="2">The sequence shown here is derived from an EMBL/GenBank/DDBJ whole genome shotgun (WGS) entry which is preliminary data.</text>
</comment>
<accession>A0AA40EHG8</accession>
<protein>
    <submittedName>
        <fullName evidence="2">Uncharacterized protein</fullName>
    </submittedName>
</protein>
<gene>
    <name evidence="2" type="ORF">B0T18DRAFT_255143</name>
</gene>
<organism evidence="2 3">
    <name type="scientific">Schizothecium vesticola</name>
    <dbReference type="NCBI Taxonomy" id="314040"/>
    <lineage>
        <taxon>Eukaryota</taxon>
        <taxon>Fungi</taxon>
        <taxon>Dikarya</taxon>
        <taxon>Ascomycota</taxon>
        <taxon>Pezizomycotina</taxon>
        <taxon>Sordariomycetes</taxon>
        <taxon>Sordariomycetidae</taxon>
        <taxon>Sordariales</taxon>
        <taxon>Schizotheciaceae</taxon>
        <taxon>Schizothecium</taxon>
    </lineage>
</organism>
<evidence type="ECO:0000313" key="3">
    <source>
        <dbReference type="Proteomes" id="UP001172155"/>
    </source>
</evidence>
<evidence type="ECO:0000313" key="2">
    <source>
        <dbReference type="EMBL" id="KAK0738922.1"/>
    </source>
</evidence>
<dbReference type="AlphaFoldDB" id="A0AA40EHG8"/>
<sequence length="325" mass="35234">MDAHRSVAEPPSVTWTLAEIDRDKNGHFRTRSTWFAPNASEAGPRCIPSRAVSTLDGGLASRGSRSVARYPNTGISSMSSGRPPSQCWIRPHLFQHSRHPYIRGAETSKWQDTLCGLTANRMTMPLCATHPIRVLPSLTIVRLQNRWANTPSARAIRFGIPGVVPASSPVEPANPIATSPHRESLALSASSARSLASRVPVPDPRGRRQPIQPPVPPPSFRRVARSQSRHHTRHVKAMSNMVYGAQFLCRTVVCTPPSCNPPHPTEAFGASPRGPAPICGIGNRAGRYPTERGRPLPAPATTNLLLFPGSTAHPSSRLVFLSRIG</sequence>
<dbReference type="EMBL" id="JAUKUD010000007">
    <property type="protein sequence ID" value="KAK0738922.1"/>
    <property type="molecule type" value="Genomic_DNA"/>
</dbReference>
<evidence type="ECO:0000256" key="1">
    <source>
        <dbReference type="SAM" id="MobiDB-lite"/>
    </source>
</evidence>
<name>A0AA40EHG8_9PEZI</name>
<feature type="region of interest" description="Disordered" evidence="1">
    <location>
        <begin position="191"/>
        <end position="230"/>
    </location>
</feature>